<dbReference type="AlphaFoldDB" id="A0A0W0WBT5"/>
<dbReference type="STRING" id="466.Lmac_0763"/>
<keyword evidence="1" id="KW-0732">Signal</keyword>
<dbReference type="Proteomes" id="UP000054908">
    <property type="component" value="Unassembled WGS sequence"/>
</dbReference>
<dbReference type="PATRIC" id="fig|466.6.peg.818"/>
<dbReference type="SUPFAM" id="SSF101874">
    <property type="entry name" value="YceI-like"/>
    <property type="match status" value="1"/>
</dbReference>
<dbReference type="Gene3D" id="2.40.128.110">
    <property type="entry name" value="Lipid/polyisoprenoid-binding, YceI-like"/>
    <property type="match status" value="1"/>
</dbReference>
<dbReference type="InterPro" id="IPR007372">
    <property type="entry name" value="Lipid/polyisoprenoid-bd_YceI"/>
</dbReference>
<organism evidence="3 4">
    <name type="scientific">Legionella maceachernii</name>
    <dbReference type="NCBI Taxonomy" id="466"/>
    <lineage>
        <taxon>Bacteria</taxon>
        <taxon>Pseudomonadati</taxon>
        <taxon>Pseudomonadota</taxon>
        <taxon>Gammaproteobacteria</taxon>
        <taxon>Legionellales</taxon>
        <taxon>Legionellaceae</taxon>
        <taxon>Legionella</taxon>
    </lineage>
</organism>
<evidence type="ECO:0000259" key="2">
    <source>
        <dbReference type="SMART" id="SM00867"/>
    </source>
</evidence>
<evidence type="ECO:0000313" key="4">
    <source>
        <dbReference type="Proteomes" id="UP000054908"/>
    </source>
</evidence>
<evidence type="ECO:0000256" key="1">
    <source>
        <dbReference type="SAM" id="SignalP"/>
    </source>
</evidence>
<feature type="domain" description="Lipid/polyisoprenoid-binding YceI-like" evidence="2">
    <location>
        <begin position="27"/>
        <end position="188"/>
    </location>
</feature>
<name>A0A0W0WBT5_9GAMM</name>
<feature type="signal peptide" evidence="1">
    <location>
        <begin position="1"/>
        <end position="23"/>
    </location>
</feature>
<proteinExistence type="predicted"/>
<sequence>MKVYIHHGMIVLLFLLMPLGAEATPPEWQIDSSQSHLSFTATQNGAPVKGLFKTFTGEIFVNPAHYKTSSIHIVIDMNSISTDYSDVRDTLLTSDWFNVKVFPKAEFKSTNFNKTGNNTYQANGNLTIRDKSVPVILTFTAEQSSPDTGVVVGSTVLKRSAFGVGQGEWASTDQIQDEVKVDFKVVAKKKP</sequence>
<comment type="caution">
    <text evidence="3">The sequence shown here is derived from an EMBL/GenBank/DDBJ whole genome shotgun (WGS) entry which is preliminary data.</text>
</comment>
<dbReference type="PANTHER" id="PTHR34406">
    <property type="entry name" value="PROTEIN YCEI"/>
    <property type="match status" value="1"/>
</dbReference>
<accession>A0A0W0WBT5</accession>
<dbReference type="EMBL" id="LNYL01000021">
    <property type="protein sequence ID" value="KTD29819.1"/>
    <property type="molecule type" value="Genomic_DNA"/>
</dbReference>
<dbReference type="Pfam" id="PF04264">
    <property type="entry name" value="YceI"/>
    <property type="match status" value="1"/>
</dbReference>
<evidence type="ECO:0000313" key="3">
    <source>
        <dbReference type="EMBL" id="KTD29819.1"/>
    </source>
</evidence>
<keyword evidence="4" id="KW-1185">Reference proteome</keyword>
<dbReference type="InterPro" id="IPR036761">
    <property type="entry name" value="TTHA0802/YceI-like_sf"/>
</dbReference>
<dbReference type="RefSeq" id="WP_058451578.1">
    <property type="nucleotide sequence ID" value="NZ_CAAAIB010000005.1"/>
</dbReference>
<feature type="chain" id="PRO_5006915319" evidence="1">
    <location>
        <begin position="24"/>
        <end position="191"/>
    </location>
</feature>
<dbReference type="OrthoDB" id="1247465at2"/>
<dbReference type="SMART" id="SM00867">
    <property type="entry name" value="YceI"/>
    <property type="match status" value="1"/>
</dbReference>
<protein>
    <submittedName>
        <fullName evidence="3">Putative YceI-like family protein</fullName>
    </submittedName>
</protein>
<dbReference type="PANTHER" id="PTHR34406:SF1">
    <property type="entry name" value="PROTEIN YCEI"/>
    <property type="match status" value="1"/>
</dbReference>
<gene>
    <name evidence="3" type="ORF">Lmac_0763</name>
</gene>
<reference evidence="3 4" key="1">
    <citation type="submission" date="2015-11" db="EMBL/GenBank/DDBJ databases">
        <title>Genomic analysis of 38 Legionella species identifies large and diverse effector repertoires.</title>
        <authorList>
            <person name="Burstein D."/>
            <person name="Amaro F."/>
            <person name="Zusman T."/>
            <person name="Lifshitz Z."/>
            <person name="Cohen O."/>
            <person name="Gilbert J.A."/>
            <person name="Pupko T."/>
            <person name="Shuman H.A."/>
            <person name="Segal G."/>
        </authorList>
    </citation>
    <scope>NUCLEOTIDE SEQUENCE [LARGE SCALE GENOMIC DNA]</scope>
    <source>
        <strain evidence="3 4">PX-1-G2-E2</strain>
    </source>
</reference>